<evidence type="ECO:0000313" key="2">
    <source>
        <dbReference type="Proteomes" id="UP000184275"/>
    </source>
</evidence>
<dbReference type="RefSeq" id="WP_073306081.1">
    <property type="nucleotide sequence ID" value="NZ_FRAW01000043.1"/>
</dbReference>
<dbReference type="EMBL" id="FRAW01000043">
    <property type="protein sequence ID" value="SHL17943.1"/>
    <property type="molecule type" value="Genomic_DNA"/>
</dbReference>
<name>A0A1M6YIH5_9BACT</name>
<dbReference type="Proteomes" id="UP000184275">
    <property type="component" value="Unassembled WGS sequence"/>
</dbReference>
<gene>
    <name evidence="1" type="ORF">SAMN05720469_1433</name>
</gene>
<keyword evidence="2" id="KW-1185">Reference proteome</keyword>
<sequence>MKKAFVLTNHNTTEDQIRDLTSNWGILDIVELPANLKQIWGTIPPNTDCVSGYVQPVIDWLVSNCSNQDIVWVQGEWGATLTVIHWCEKNAVKAVYSTTKRTATETKTENGTIMTHVFKHVRFREFPKG</sequence>
<proteinExistence type="predicted"/>
<dbReference type="AlphaFoldDB" id="A0A1M6YIH5"/>
<protein>
    <submittedName>
        <fullName evidence="1">Uncharacterized protein</fullName>
    </submittedName>
</protein>
<reference evidence="2" key="1">
    <citation type="submission" date="2016-11" db="EMBL/GenBank/DDBJ databases">
        <authorList>
            <person name="Varghese N."/>
            <person name="Submissions S."/>
        </authorList>
    </citation>
    <scope>NUCLEOTIDE SEQUENCE [LARGE SCALE GENOMIC DNA]</scope>
    <source>
        <strain evidence="2">UWOS</strain>
    </source>
</reference>
<dbReference type="InterPro" id="IPR049811">
    <property type="entry name" value="MJ1673-like_dom"/>
</dbReference>
<dbReference type="NCBIfam" id="NF040559">
    <property type="entry name" value="CAS_Csx20"/>
    <property type="match status" value="1"/>
</dbReference>
<accession>A0A1M6YIH5</accession>
<evidence type="ECO:0000313" key="1">
    <source>
        <dbReference type="EMBL" id="SHL17943.1"/>
    </source>
</evidence>
<organism evidence="1 2">
    <name type="scientific">Fibrobacter intestinalis</name>
    <dbReference type="NCBI Taxonomy" id="28122"/>
    <lineage>
        <taxon>Bacteria</taxon>
        <taxon>Pseudomonadati</taxon>
        <taxon>Fibrobacterota</taxon>
        <taxon>Fibrobacteria</taxon>
        <taxon>Fibrobacterales</taxon>
        <taxon>Fibrobacteraceae</taxon>
        <taxon>Fibrobacter</taxon>
    </lineage>
</organism>